<dbReference type="Proteomes" id="UP000726170">
    <property type="component" value="Unassembled WGS sequence"/>
</dbReference>
<evidence type="ECO:0000313" key="2">
    <source>
        <dbReference type="Proteomes" id="UP000726170"/>
    </source>
</evidence>
<protein>
    <submittedName>
        <fullName evidence="1">Uncharacterized protein</fullName>
    </submittedName>
</protein>
<reference evidence="1 2" key="1">
    <citation type="submission" date="2021-06" db="EMBL/GenBank/DDBJ databases">
        <authorList>
            <person name="Sun Q."/>
            <person name="Li D."/>
        </authorList>
    </citation>
    <scope>NUCLEOTIDE SEQUENCE [LARGE SCALE GENOMIC DNA]</scope>
    <source>
        <strain evidence="1 2">MSJ-11</strain>
    </source>
</reference>
<dbReference type="RefSeq" id="WP_216441088.1">
    <property type="nucleotide sequence ID" value="NZ_JAHLQF010000006.1"/>
</dbReference>
<organism evidence="1 2">
    <name type="scientific">Clostridium mobile</name>
    <dbReference type="NCBI Taxonomy" id="2841512"/>
    <lineage>
        <taxon>Bacteria</taxon>
        <taxon>Bacillati</taxon>
        <taxon>Bacillota</taxon>
        <taxon>Clostridia</taxon>
        <taxon>Eubacteriales</taxon>
        <taxon>Clostridiaceae</taxon>
        <taxon>Clostridium</taxon>
    </lineage>
</organism>
<sequence>MRFEGNLNNVCIEHNDEWLILGTGNHDRVGRKLEWYNAYFCKKCLKVYLEEITKTNMAKVFYSKKVTKSYLKERCVFQNEIIGQSY</sequence>
<evidence type="ECO:0000313" key="1">
    <source>
        <dbReference type="EMBL" id="MBU5486490.1"/>
    </source>
</evidence>
<proteinExistence type="predicted"/>
<gene>
    <name evidence="1" type="ORF">KQI86_19500</name>
</gene>
<dbReference type="EMBL" id="JAHLQF010000006">
    <property type="protein sequence ID" value="MBU5486490.1"/>
    <property type="molecule type" value="Genomic_DNA"/>
</dbReference>
<keyword evidence="2" id="KW-1185">Reference proteome</keyword>
<accession>A0ABS6EQ24</accession>
<name>A0ABS6EQ24_9CLOT</name>
<comment type="caution">
    <text evidence="1">The sequence shown here is derived from an EMBL/GenBank/DDBJ whole genome shotgun (WGS) entry which is preliminary data.</text>
</comment>